<dbReference type="InterPro" id="IPR011990">
    <property type="entry name" value="TPR-like_helical_dom_sf"/>
</dbReference>
<gene>
    <name evidence="1" type="ORF">GQ607_008361</name>
</gene>
<reference evidence="1 2" key="1">
    <citation type="submission" date="2019-12" db="EMBL/GenBank/DDBJ databases">
        <title>A genome sequence resource for the geographically widespread anthracnose pathogen Colletotrichum asianum.</title>
        <authorList>
            <person name="Meng Y."/>
        </authorList>
    </citation>
    <scope>NUCLEOTIDE SEQUENCE [LARGE SCALE GENOMIC DNA]</scope>
    <source>
        <strain evidence="1 2">ICMP 18580</strain>
    </source>
</reference>
<evidence type="ECO:0000313" key="2">
    <source>
        <dbReference type="Proteomes" id="UP000434172"/>
    </source>
</evidence>
<dbReference type="Proteomes" id="UP000434172">
    <property type="component" value="Unassembled WGS sequence"/>
</dbReference>
<evidence type="ECO:0000313" key="1">
    <source>
        <dbReference type="EMBL" id="KAF0324412.1"/>
    </source>
</evidence>
<dbReference type="EMBL" id="WOWK01000044">
    <property type="protein sequence ID" value="KAF0324412.1"/>
    <property type="molecule type" value="Genomic_DNA"/>
</dbReference>
<sequence length="335" mass="37396">MAAFSENNPLGPRLQLHVPAGINLQSQASISIIQSVRQCCSEQLKNSSELDVFEPWAASISGHPRRYWETIKHAIYILKSQSTSVCGIRLWESADEMVLHGISYDSFDFVWELFAVLSPANTTACPELRQASLRYLRALTATKLHPTHPVTKICGLLLHNGHDIELSEIALLEAWNIFGSRLGYEHQTACRLQRMLASTARRLGNLTEAERRARALYNHACTSRMDSYLSRSCARSLSHVLISSYQYDEAREVCKSIVDSLQSPAGSAMDDERAVQAMEDLADIELRLGNIGQSLWYLQRASEAGSKLWPGSVASAQMEEKLGWDIYAPKIPVVC</sequence>
<keyword evidence="2" id="KW-1185">Reference proteome</keyword>
<protein>
    <submittedName>
        <fullName evidence="1">Uncharacterized protein</fullName>
    </submittedName>
</protein>
<dbReference type="Gene3D" id="1.25.40.10">
    <property type="entry name" value="Tetratricopeptide repeat domain"/>
    <property type="match status" value="1"/>
</dbReference>
<dbReference type="OrthoDB" id="5308957at2759"/>
<proteinExistence type="predicted"/>
<accession>A0A8H3ZQZ8</accession>
<organism evidence="1 2">
    <name type="scientific">Colletotrichum asianum</name>
    <dbReference type="NCBI Taxonomy" id="702518"/>
    <lineage>
        <taxon>Eukaryota</taxon>
        <taxon>Fungi</taxon>
        <taxon>Dikarya</taxon>
        <taxon>Ascomycota</taxon>
        <taxon>Pezizomycotina</taxon>
        <taxon>Sordariomycetes</taxon>
        <taxon>Hypocreomycetidae</taxon>
        <taxon>Glomerellales</taxon>
        <taxon>Glomerellaceae</taxon>
        <taxon>Colletotrichum</taxon>
        <taxon>Colletotrichum gloeosporioides species complex</taxon>
    </lineage>
</organism>
<dbReference type="AlphaFoldDB" id="A0A8H3ZQZ8"/>
<name>A0A8H3ZQZ8_9PEZI</name>
<comment type="caution">
    <text evidence="1">The sequence shown here is derived from an EMBL/GenBank/DDBJ whole genome shotgun (WGS) entry which is preliminary data.</text>
</comment>